<keyword evidence="6" id="KW-1185">Reference proteome</keyword>
<dbReference type="GO" id="GO:0016765">
    <property type="term" value="F:transferase activity, transferring alkyl or aryl (other than methyl) groups"/>
    <property type="evidence" value="ECO:0007669"/>
    <property type="project" value="InterPro"/>
</dbReference>
<dbReference type="PANTHER" id="PTHR31480">
    <property type="entry name" value="BIFUNCTIONAL LYCOPENE CYCLASE/PHYTOENE SYNTHASE"/>
    <property type="match status" value="1"/>
</dbReference>
<evidence type="ECO:0000313" key="6">
    <source>
        <dbReference type="Proteomes" id="UP000308092"/>
    </source>
</evidence>
<dbReference type="Proteomes" id="UP000308092">
    <property type="component" value="Unassembled WGS sequence"/>
</dbReference>
<reference evidence="5 6" key="1">
    <citation type="submission" date="2019-03" db="EMBL/GenBank/DDBJ databases">
        <title>The genome sequence of a newly discovered highly antifungal drug resistant Aspergillus species, Aspergillus tanneri NIH 1004.</title>
        <authorList>
            <person name="Mounaud S."/>
            <person name="Singh I."/>
            <person name="Joardar V."/>
            <person name="Pakala S."/>
            <person name="Pakala S."/>
            <person name="Venepally P."/>
            <person name="Hoover J."/>
            <person name="Nierman W."/>
            <person name="Chung J."/>
            <person name="Losada L."/>
        </authorList>
    </citation>
    <scope>NUCLEOTIDE SEQUENCE [LARGE SCALE GENOMIC DNA]</scope>
    <source>
        <strain evidence="5 6">NIH1004</strain>
    </source>
</reference>
<evidence type="ECO:0000256" key="4">
    <source>
        <dbReference type="ARBA" id="ARBA00022746"/>
    </source>
</evidence>
<organism evidence="5 6">
    <name type="scientific">Aspergillus tanneri</name>
    <dbReference type="NCBI Taxonomy" id="1220188"/>
    <lineage>
        <taxon>Eukaryota</taxon>
        <taxon>Fungi</taxon>
        <taxon>Dikarya</taxon>
        <taxon>Ascomycota</taxon>
        <taxon>Pezizomycotina</taxon>
        <taxon>Eurotiomycetes</taxon>
        <taxon>Eurotiomycetidae</taxon>
        <taxon>Eurotiales</taxon>
        <taxon>Aspergillaceae</taxon>
        <taxon>Aspergillus</taxon>
        <taxon>Aspergillus subgen. Circumdati</taxon>
    </lineage>
</organism>
<evidence type="ECO:0000313" key="5">
    <source>
        <dbReference type="EMBL" id="THC90854.1"/>
    </source>
</evidence>
<keyword evidence="4" id="KW-0125">Carotenoid biosynthesis</keyword>
<dbReference type="PROSITE" id="PS01045">
    <property type="entry name" value="SQUALEN_PHYTOEN_SYN_2"/>
    <property type="match status" value="1"/>
</dbReference>
<dbReference type="EC" id="2.5.1.32" evidence="2"/>
<evidence type="ECO:0000256" key="2">
    <source>
        <dbReference type="ARBA" id="ARBA00012396"/>
    </source>
</evidence>
<dbReference type="SUPFAM" id="SSF48576">
    <property type="entry name" value="Terpenoid synthases"/>
    <property type="match status" value="1"/>
</dbReference>
<evidence type="ECO:0000256" key="1">
    <source>
        <dbReference type="ARBA" id="ARBA00001805"/>
    </source>
</evidence>
<keyword evidence="3" id="KW-0808">Transferase</keyword>
<dbReference type="EMBL" id="SOSA01000474">
    <property type="protein sequence ID" value="THC90854.1"/>
    <property type="molecule type" value="Genomic_DNA"/>
</dbReference>
<dbReference type="VEuPathDB" id="FungiDB:EYZ11_009685"/>
<comment type="catalytic activity">
    <reaction evidence="1">
        <text>2 (2E,6E,10E)-geranylgeranyl diphosphate = 15-cis-phytoene + 2 diphosphate</text>
        <dbReference type="Rhea" id="RHEA:34475"/>
        <dbReference type="ChEBI" id="CHEBI:27787"/>
        <dbReference type="ChEBI" id="CHEBI:33019"/>
        <dbReference type="ChEBI" id="CHEBI:58756"/>
        <dbReference type="EC" id="2.5.1.32"/>
    </reaction>
</comment>
<accession>A0A4V3UNE2</accession>
<dbReference type="InterPro" id="IPR002060">
    <property type="entry name" value="Squ/phyt_synthse"/>
</dbReference>
<sequence length="185" mass="21138">MDLEFDSKAGTFPIATENDLELYAFRVASTVAASVLNLIFYHHQEDIKNDDYVRLIAAAERMGQALQYVNIARDIVQDAQYQRVYFPTSWLNEEGLTPSMVVENPTHPRLAVLRDRLLDKAETCAKDSQEAIDELPSKIRGPLRVTILSYMEIGKALRELQVSACDSKLKLPWWRLFKVAWAATY</sequence>
<dbReference type="GO" id="GO:0016117">
    <property type="term" value="P:carotenoid biosynthetic process"/>
    <property type="evidence" value="ECO:0007669"/>
    <property type="project" value="UniProtKB-KW"/>
</dbReference>
<dbReference type="InterPro" id="IPR008949">
    <property type="entry name" value="Isoprenoid_synthase_dom_sf"/>
</dbReference>
<dbReference type="Pfam" id="PF00494">
    <property type="entry name" value="SQS_PSY"/>
    <property type="match status" value="1"/>
</dbReference>
<dbReference type="AlphaFoldDB" id="A0A4V3UNE2"/>
<dbReference type="STRING" id="1220188.A0A4V3UNE2"/>
<dbReference type="InterPro" id="IPR019845">
    <property type="entry name" value="Squalene/phytoene_synthase_CS"/>
</dbReference>
<protein>
    <recommendedName>
        <fullName evidence="2">15-cis-phytoene synthase</fullName>
        <ecNumber evidence="2">2.5.1.32</ecNumber>
    </recommendedName>
</protein>
<name>A0A4V3UNE2_9EURO</name>
<gene>
    <name evidence="5" type="ORF">EYZ11_009685</name>
</gene>
<proteinExistence type="predicted"/>
<evidence type="ECO:0000256" key="3">
    <source>
        <dbReference type="ARBA" id="ARBA00022679"/>
    </source>
</evidence>
<comment type="caution">
    <text evidence="5">The sequence shown here is derived from an EMBL/GenBank/DDBJ whole genome shotgun (WGS) entry which is preliminary data.</text>
</comment>
<dbReference type="Gene3D" id="1.10.600.10">
    <property type="entry name" value="Farnesyl Diphosphate Synthase"/>
    <property type="match status" value="1"/>
</dbReference>